<evidence type="ECO:0000313" key="1">
    <source>
        <dbReference type="Ensembl" id="ENSBMSP00010003453.1"/>
    </source>
</evidence>
<accession>A0A8C0CB50</accession>
<name>A0A8C0CB50_BALMU</name>
<sequence>MTPKGMSSLGKRHSKVHTLCCLPPSEVNLWQMCAKAKRQNITLTSMDSVKEQHLNPRGQLLQHTVHLMGFNG</sequence>
<dbReference type="AlphaFoldDB" id="A0A8C0CB50"/>
<dbReference type="Ensembl" id="ENSBMST00010003812.1">
    <property type="protein sequence ID" value="ENSBMSP00010003453.1"/>
    <property type="gene ID" value="ENSBMSG00010002578.1"/>
</dbReference>
<organism evidence="1">
    <name type="scientific">Balaenoptera musculus</name>
    <name type="common">Blue whale</name>
    <dbReference type="NCBI Taxonomy" id="9771"/>
    <lineage>
        <taxon>Eukaryota</taxon>
        <taxon>Metazoa</taxon>
        <taxon>Chordata</taxon>
        <taxon>Craniata</taxon>
        <taxon>Vertebrata</taxon>
        <taxon>Euteleostomi</taxon>
        <taxon>Mammalia</taxon>
        <taxon>Eutheria</taxon>
        <taxon>Laurasiatheria</taxon>
        <taxon>Artiodactyla</taxon>
        <taxon>Whippomorpha</taxon>
        <taxon>Cetacea</taxon>
        <taxon>Mysticeti</taxon>
        <taxon>Balaenopteridae</taxon>
        <taxon>Balaenoptera</taxon>
    </lineage>
</organism>
<reference evidence="1" key="1">
    <citation type="submission" date="2023-09" db="UniProtKB">
        <authorList>
            <consortium name="Ensembl"/>
        </authorList>
    </citation>
    <scope>IDENTIFICATION</scope>
</reference>
<protein>
    <submittedName>
        <fullName evidence="1">Uncharacterized protein</fullName>
    </submittedName>
</protein>
<proteinExistence type="predicted"/>